<proteinExistence type="predicted"/>
<name>L1JHF8_GUITC</name>
<dbReference type="OrthoDB" id="5980302at2759"/>
<feature type="compositionally biased region" description="Polar residues" evidence="1">
    <location>
        <begin position="1"/>
        <end position="18"/>
    </location>
</feature>
<dbReference type="Gene3D" id="2.130.10.10">
    <property type="entry name" value="YVTN repeat-like/Quinoprotein amine dehydrogenase"/>
    <property type="match status" value="1"/>
</dbReference>
<dbReference type="GeneID" id="17304371"/>
<evidence type="ECO:0000313" key="3">
    <source>
        <dbReference type="EnsemblProtists" id="EKX47530"/>
    </source>
</evidence>
<reference evidence="4" key="2">
    <citation type="submission" date="2012-11" db="EMBL/GenBank/DDBJ databases">
        <authorList>
            <person name="Kuo A."/>
            <person name="Curtis B.A."/>
            <person name="Tanifuji G."/>
            <person name="Burki F."/>
            <person name="Gruber A."/>
            <person name="Irimia M."/>
            <person name="Maruyama S."/>
            <person name="Arias M.C."/>
            <person name="Ball S.G."/>
            <person name="Gile G.H."/>
            <person name="Hirakawa Y."/>
            <person name="Hopkins J.F."/>
            <person name="Rensing S.A."/>
            <person name="Schmutz J."/>
            <person name="Symeonidi A."/>
            <person name="Elias M."/>
            <person name="Eveleigh R.J."/>
            <person name="Herman E.K."/>
            <person name="Klute M.J."/>
            <person name="Nakayama T."/>
            <person name="Obornik M."/>
            <person name="Reyes-Prieto A."/>
            <person name="Armbrust E.V."/>
            <person name="Aves S.J."/>
            <person name="Beiko R.G."/>
            <person name="Coutinho P."/>
            <person name="Dacks J.B."/>
            <person name="Durnford D.G."/>
            <person name="Fast N.M."/>
            <person name="Green B.R."/>
            <person name="Grisdale C."/>
            <person name="Hempe F."/>
            <person name="Henrissat B."/>
            <person name="Hoppner M.P."/>
            <person name="Ishida K.-I."/>
            <person name="Kim E."/>
            <person name="Koreny L."/>
            <person name="Kroth P.G."/>
            <person name="Liu Y."/>
            <person name="Malik S.-B."/>
            <person name="Maier U.G."/>
            <person name="McRose D."/>
            <person name="Mock T."/>
            <person name="Neilson J.A."/>
            <person name="Onodera N.T."/>
            <person name="Poole A.M."/>
            <person name="Pritham E.J."/>
            <person name="Richards T.A."/>
            <person name="Rocap G."/>
            <person name="Roy S.W."/>
            <person name="Sarai C."/>
            <person name="Schaack S."/>
            <person name="Shirato S."/>
            <person name="Slamovits C.H."/>
            <person name="Spencer D.F."/>
            <person name="Suzuki S."/>
            <person name="Worden A.Z."/>
            <person name="Zauner S."/>
            <person name="Barry K."/>
            <person name="Bell C."/>
            <person name="Bharti A.K."/>
            <person name="Crow J.A."/>
            <person name="Grimwood J."/>
            <person name="Kramer R."/>
            <person name="Lindquist E."/>
            <person name="Lucas S."/>
            <person name="Salamov A."/>
            <person name="McFadden G.I."/>
            <person name="Lane C.E."/>
            <person name="Keeling P.J."/>
            <person name="Gray M.W."/>
            <person name="Grigoriev I.V."/>
            <person name="Archibald J.M."/>
        </authorList>
    </citation>
    <scope>NUCLEOTIDE SEQUENCE</scope>
    <source>
        <strain evidence="4">CCMP2712</strain>
    </source>
</reference>
<dbReference type="AlphaFoldDB" id="L1JHF8"/>
<organism evidence="2">
    <name type="scientific">Guillardia theta (strain CCMP2712)</name>
    <name type="common">Cryptophyte</name>
    <dbReference type="NCBI Taxonomy" id="905079"/>
    <lineage>
        <taxon>Eukaryota</taxon>
        <taxon>Cryptophyceae</taxon>
        <taxon>Pyrenomonadales</taxon>
        <taxon>Geminigeraceae</taxon>
        <taxon>Guillardia</taxon>
    </lineage>
</organism>
<evidence type="ECO:0000313" key="4">
    <source>
        <dbReference type="Proteomes" id="UP000011087"/>
    </source>
</evidence>
<dbReference type="EnsemblProtists" id="EKX47530">
    <property type="protein sequence ID" value="EKX47530"/>
    <property type="gene ID" value="GUITHDRAFT_152018"/>
</dbReference>
<feature type="region of interest" description="Disordered" evidence="1">
    <location>
        <begin position="1"/>
        <end position="24"/>
    </location>
</feature>
<dbReference type="SUPFAM" id="SSF50978">
    <property type="entry name" value="WD40 repeat-like"/>
    <property type="match status" value="1"/>
</dbReference>
<protein>
    <submittedName>
        <fullName evidence="2 3">Uncharacterized protein</fullName>
    </submittedName>
</protein>
<evidence type="ECO:0000256" key="1">
    <source>
        <dbReference type="SAM" id="MobiDB-lite"/>
    </source>
</evidence>
<dbReference type="KEGG" id="gtt:GUITHDRAFT_152018"/>
<dbReference type="HOGENOM" id="CLU_1690068_0_0_1"/>
<reference evidence="3" key="3">
    <citation type="submission" date="2016-03" db="UniProtKB">
        <authorList>
            <consortium name="EnsemblProtists"/>
        </authorList>
    </citation>
    <scope>IDENTIFICATION</scope>
</reference>
<sequence length="156" mass="16977">MASNGRMEQTFTPATFQSDMADPSGFITQSEQVDSNVGNIGHNENKVSIFSLLHIKGTSSVLVGIGSGHIHVIDVHSMRKVKTYAPEEFPDALDITREDLDETDINKLCLTSPDAISCMAVNSAKTKVVMGEASGAVQVWRLQSTTPFVNEMFLMI</sequence>
<reference evidence="2 4" key="1">
    <citation type="journal article" date="2012" name="Nature">
        <title>Algal genomes reveal evolutionary mosaicism and the fate of nucleomorphs.</title>
        <authorList>
            <consortium name="DOE Joint Genome Institute"/>
            <person name="Curtis B.A."/>
            <person name="Tanifuji G."/>
            <person name="Burki F."/>
            <person name="Gruber A."/>
            <person name="Irimia M."/>
            <person name="Maruyama S."/>
            <person name="Arias M.C."/>
            <person name="Ball S.G."/>
            <person name="Gile G.H."/>
            <person name="Hirakawa Y."/>
            <person name="Hopkins J.F."/>
            <person name="Kuo A."/>
            <person name="Rensing S.A."/>
            <person name="Schmutz J."/>
            <person name="Symeonidi A."/>
            <person name="Elias M."/>
            <person name="Eveleigh R.J."/>
            <person name="Herman E.K."/>
            <person name="Klute M.J."/>
            <person name="Nakayama T."/>
            <person name="Obornik M."/>
            <person name="Reyes-Prieto A."/>
            <person name="Armbrust E.V."/>
            <person name="Aves S.J."/>
            <person name="Beiko R.G."/>
            <person name="Coutinho P."/>
            <person name="Dacks J.B."/>
            <person name="Durnford D.G."/>
            <person name="Fast N.M."/>
            <person name="Green B.R."/>
            <person name="Grisdale C.J."/>
            <person name="Hempel F."/>
            <person name="Henrissat B."/>
            <person name="Hoppner M.P."/>
            <person name="Ishida K."/>
            <person name="Kim E."/>
            <person name="Koreny L."/>
            <person name="Kroth P.G."/>
            <person name="Liu Y."/>
            <person name="Malik S.B."/>
            <person name="Maier U.G."/>
            <person name="McRose D."/>
            <person name="Mock T."/>
            <person name="Neilson J.A."/>
            <person name="Onodera N.T."/>
            <person name="Poole A.M."/>
            <person name="Pritham E.J."/>
            <person name="Richards T.A."/>
            <person name="Rocap G."/>
            <person name="Roy S.W."/>
            <person name="Sarai C."/>
            <person name="Schaack S."/>
            <person name="Shirato S."/>
            <person name="Slamovits C.H."/>
            <person name="Spencer D.F."/>
            <person name="Suzuki S."/>
            <person name="Worden A.Z."/>
            <person name="Zauner S."/>
            <person name="Barry K."/>
            <person name="Bell C."/>
            <person name="Bharti A.K."/>
            <person name="Crow J.A."/>
            <person name="Grimwood J."/>
            <person name="Kramer R."/>
            <person name="Lindquist E."/>
            <person name="Lucas S."/>
            <person name="Salamov A."/>
            <person name="McFadden G.I."/>
            <person name="Lane C.E."/>
            <person name="Keeling P.J."/>
            <person name="Gray M.W."/>
            <person name="Grigoriev I.V."/>
            <person name="Archibald J.M."/>
        </authorList>
    </citation>
    <scope>NUCLEOTIDE SEQUENCE</scope>
    <source>
        <strain evidence="2 4">CCMP2712</strain>
    </source>
</reference>
<dbReference type="InterPro" id="IPR036322">
    <property type="entry name" value="WD40_repeat_dom_sf"/>
</dbReference>
<evidence type="ECO:0000313" key="2">
    <source>
        <dbReference type="EMBL" id="EKX47530.1"/>
    </source>
</evidence>
<keyword evidence="4" id="KW-1185">Reference proteome</keyword>
<dbReference type="RefSeq" id="XP_005834510.1">
    <property type="nucleotide sequence ID" value="XM_005834453.1"/>
</dbReference>
<dbReference type="InterPro" id="IPR015943">
    <property type="entry name" value="WD40/YVTN_repeat-like_dom_sf"/>
</dbReference>
<dbReference type="Proteomes" id="UP000011087">
    <property type="component" value="Unassembled WGS sequence"/>
</dbReference>
<gene>
    <name evidence="2" type="ORF">GUITHDRAFT_152018</name>
</gene>
<accession>L1JHF8</accession>
<dbReference type="EMBL" id="JH992989">
    <property type="protein sequence ID" value="EKX47530.1"/>
    <property type="molecule type" value="Genomic_DNA"/>
</dbReference>
<dbReference type="PaxDb" id="55529-EKX47530"/>